<dbReference type="PANTHER" id="PTHR16967">
    <property type="entry name" value="LEYDIG CELL TUMOR 10 KDA PROTEIN HOMOLOG"/>
    <property type="match status" value="1"/>
</dbReference>
<organism evidence="3 4">
    <name type="scientific">Mycena alexandri</name>
    <dbReference type="NCBI Taxonomy" id="1745969"/>
    <lineage>
        <taxon>Eukaryota</taxon>
        <taxon>Fungi</taxon>
        <taxon>Dikarya</taxon>
        <taxon>Basidiomycota</taxon>
        <taxon>Agaricomycotina</taxon>
        <taxon>Agaricomycetes</taxon>
        <taxon>Agaricomycetidae</taxon>
        <taxon>Agaricales</taxon>
        <taxon>Marasmiineae</taxon>
        <taxon>Mycenaceae</taxon>
        <taxon>Mycena</taxon>
    </lineage>
</organism>
<evidence type="ECO:0000313" key="3">
    <source>
        <dbReference type="EMBL" id="KAJ7044010.1"/>
    </source>
</evidence>
<dbReference type="PANTHER" id="PTHR16967:SF1">
    <property type="entry name" value="LEYDIG CELL TUMOR 10 KDA PROTEIN HOMOLOG"/>
    <property type="match status" value="1"/>
</dbReference>
<evidence type="ECO:0000256" key="2">
    <source>
        <dbReference type="SAM" id="MobiDB-lite"/>
    </source>
</evidence>
<accession>A0AAD6TF54</accession>
<proteinExistence type="inferred from homology"/>
<sequence>MAQGNIKGMQAKASSSRHAAKAAAAPKKGKRFIAPKKTILVKQAALHKNLTAKINKSIERQMVSAASSGKLTIMKNVAPEAYVAFLSAPRFKSWPLTAYVYQLFIQSGGEEQQIISQSNL</sequence>
<dbReference type="Pfam" id="PF09495">
    <property type="entry name" value="DUF2462"/>
    <property type="match status" value="1"/>
</dbReference>
<dbReference type="InterPro" id="IPR019034">
    <property type="entry name" value="UPF0390"/>
</dbReference>
<feature type="region of interest" description="Disordered" evidence="2">
    <location>
        <begin position="1"/>
        <end position="29"/>
    </location>
</feature>
<evidence type="ECO:0000256" key="1">
    <source>
        <dbReference type="ARBA" id="ARBA00006802"/>
    </source>
</evidence>
<dbReference type="EMBL" id="JARJCM010000008">
    <property type="protein sequence ID" value="KAJ7044010.1"/>
    <property type="molecule type" value="Genomic_DNA"/>
</dbReference>
<feature type="compositionally biased region" description="Low complexity" evidence="2">
    <location>
        <begin position="11"/>
        <end position="26"/>
    </location>
</feature>
<comment type="caution">
    <text evidence="3">The sequence shown here is derived from an EMBL/GenBank/DDBJ whole genome shotgun (WGS) entry which is preliminary data.</text>
</comment>
<keyword evidence="4" id="KW-1185">Reference proteome</keyword>
<evidence type="ECO:0000313" key="4">
    <source>
        <dbReference type="Proteomes" id="UP001218188"/>
    </source>
</evidence>
<reference evidence="3" key="1">
    <citation type="submission" date="2023-03" db="EMBL/GenBank/DDBJ databases">
        <title>Massive genome expansion in bonnet fungi (Mycena s.s.) driven by repeated elements and novel gene families across ecological guilds.</title>
        <authorList>
            <consortium name="Lawrence Berkeley National Laboratory"/>
            <person name="Harder C.B."/>
            <person name="Miyauchi S."/>
            <person name="Viragh M."/>
            <person name="Kuo A."/>
            <person name="Thoen E."/>
            <person name="Andreopoulos B."/>
            <person name="Lu D."/>
            <person name="Skrede I."/>
            <person name="Drula E."/>
            <person name="Henrissat B."/>
            <person name="Morin E."/>
            <person name="Kohler A."/>
            <person name="Barry K."/>
            <person name="LaButti K."/>
            <person name="Morin E."/>
            <person name="Salamov A."/>
            <person name="Lipzen A."/>
            <person name="Mereny Z."/>
            <person name="Hegedus B."/>
            <person name="Baldrian P."/>
            <person name="Stursova M."/>
            <person name="Weitz H."/>
            <person name="Taylor A."/>
            <person name="Grigoriev I.V."/>
            <person name="Nagy L.G."/>
            <person name="Martin F."/>
            <person name="Kauserud H."/>
        </authorList>
    </citation>
    <scope>NUCLEOTIDE SEQUENCE</scope>
    <source>
        <strain evidence="3">CBHHK200</strain>
    </source>
</reference>
<comment type="similarity">
    <text evidence="1">Belongs to the UPF0390 family.</text>
</comment>
<dbReference type="Proteomes" id="UP001218188">
    <property type="component" value="Unassembled WGS sequence"/>
</dbReference>
<name>A0AAD6TF54_9AGAR</name>
<dbReference type="AlphaFoldDB" id="A0AAD6TF54"/>
<gene>
    <name evidence="3" type="ORF">C8F04DRAFT_943183</name>
</gene>
<protein>
    <submittedName>
        <fullName evidence="3">Uncharacterized protein</fullName>
    </submittedName>
</protein>